<evidence type="ECO:0000256" key="1">
    <source>
        <dbReference type="SAM" id="MobiDB-lite"/>
    </source>
</evidence>
<organism evidence="2 3">
    <name type="scientific">Cyclospora cayetanensis</name>
    <dbReference type="NCBI Taxonomy" id="88456"/>
    <lineage>
        <taxon>Eukaryota</taxon>
        <taxon>Sar</taxon>
        <taxon>Alveolata</taxon>
        <taxon>Apicomplexa</taxon>
        <taxon>Conoidasida</taxon>
        <taxon>Coccidia</taxon>
        <taxon>Eucoccidiorida</taxon>
        <taxon>Eimeriorina</taxon>
        <taxon>Eimeriidae</taxon>
        <taxon>Cyclospora</taxon>
    </lineage>
</organism>
<dbReference type="RefSeq" id="XP_026192949.1">
    <property type="nucleotide sequence ID" value="XM_026337164.1"/>
</dbReference>
<dbReference type="AlphaFoldDB" id="A0A6P6RZJ1"/>
<evidence type="ECO:0000313" key="2">
    <source>
        <dbReference type="Proteomes" id="UP000515125"/>
    </source>
</evidence>
<evidence type="ECO:0000313" key="3">
    <source>
        <dbReference type="RefSeq" id="XP_026192949.1"/>
    </source>
</evidence>
<feature type="compositionally biased region" description="Polar residues" evidence="1">
    <location>
        <begin position="90"/>
        <end position="108"/>
    </location>
</feature>
<feature type="region of interest" description="Disordered" evidence="1">
    <location>
        <begin position="90"/>
        <end position="109"/>
    </location>
</feature>
<gene>
    <name evidence="3" type="primary">LOC34621002</name>
</gene>
<proteinExistence type="predicted"/>
<name>A0A6P6RZJ1_9EIME</name>
<dbReference type="OrthoDB" id="348381at2759"/>
<dbReference type="Proteomes" id="UP000515125">
    <property type="component" value="Unplaced"/>
</dbReference>
<protein>
    <submittedName>
        <fullName evidence="3">Uncharacterized protein LOC34621002</fullName>
    </submittedName>
</protein>
<keyword evidence="2" id="KW-1185">Reference proteome</keyword>
<reference evidence="3" key="1">
    <citation type="submission" date="2025-08" db="UniProtKB">
        <authorList>
            <consortium name="RefSeq"/>
        </authorList>
    </citation>
    <scope>IDENTIFICATION</scope>
</reference>
<sequence>MRSTPPADPPFCSFAARFFNEHPRATVISSGVSVRPAVCRAAAGFCNAGPRGSDHICDDCSGSILALLGMRQAVSSLQLSVNQAKTRYVQQQSLAPNPKGSATSSSDEWMQPEPLVFPETLADLRGLDLSHLLLLQQQDELPVFEAVTSLVLRQLRLYSALLRLLPTLCSAEARQVHESSLEGDGTQAALPATPSRTEMSSGLFGSQWHAAAAAESAAMQQLLLTMAEPLNAIVAAAAAAATAAEALTGWLCVLNALGKGFGVVGAQVAVRFSRDDALMPAPPPRVQSSCFISSTGLFSVGAAAARKRFCGLAWRIF</sequence>
<dbReference type="GeneID" id="34621002"/>
<accession>A0A6P6RZJ1</accession>